<protein>
    <submittedName>
        <fullName evidence="1">Uncharacterized protein</fullName>
    </submittedName>
</protein>
<name>A0A6I0DSK5_BRUAN</name>
<reference evidence="1 2" key="1">
    <citation type="submission" date="2019-09" db="EMBL/GenBank/DDBJ databases">
        <title>Taxonomic organization of the family Brucellaceae based on a phylogenomic approach.</title>
        <authorList>
            <person name="Leclercq S."/>
            <person name="Cloeckaert A."/>
            <person name="Zygmunt M.S."/>
        </authorList>
    </citation>
    <scope>NUCLEOTIDE SEQUENCE [LARGE SCALE GENOMIC DNA]</scope>
    <source>
        <strain evidence="1 2">CCUG 34461</strain>
    </source>
</reference>
<organism evidence="1 2">
    <name type="scientific">Brucella anthropi</name>
    <name type="common">Ochrobactrum anthropi</name>
    <dbReference type="NCBI Taxonomy" id="529"/>
    <lineage>
        <taxon>Bacteria</taxon>
        <taxon>Pseudomonadati</taxon>
        <taxon>Pseudomonadota</taxon>
        <taxon>Alphaproteobacteria</taxon>
        <taxon>Hyphomicrobiales</taxon>
        <taxon>Brucellaceae</taxon>
        <taxon>Brucella/Ochrobactrum group</taxon>
        <taxon>Brucella</taxon>
    </lineage>
</organism>
<evidence type="ECO:0000313" key="2">
    <source>
        <dbReference type="Proteomes" id="UP000441102"/>
    </source>
</evidence>
<dbReference type="AlphaFoldDB" id="A0A6I0DSK5"/>
<sequence>MTIRSNVLFTAATAVAVAPLFSYAPVPVSRESVWWPIETKRYVADTESTAGYLAKEGIAAKSSFISSEQVVGSLSKSIFHPAAERLLSFKSLSEDFDGEGAHQPDHAALELAASFIELLPFFAPQPSVGVNSEGQAVVEFHDDNELGQVIFTGNNEIEAYFATDDAPSTFIEGSINDVEVKRQFRRAFGFPLVA</sequence>
<dbReference type="RefSeq" id="WP_151576556.1">
    <property type="nucleotide sequence ID" value="NZ_WBWX01000003.1"/>
</dbReference>
<gene>
    <name evidence="1" type="ORF">F9L06_10430</name>
</gene>
<evidence type="ECO:0000313" key="1">
    <source>
        <dbReference type="EMBL" id="KAB2799008.1"/>
    </source>
</evidence>
<accession>A0A6I0DSK5</accession>
<proteinExistence type="predicted"/>
<comment type="caution">
    <text evidence="1">The sequence shown here is derived from an EMBL/GenBank/DDBJ whole genome shotgun (WGS) entry which is preliminary data.</text>
</comment>
<dbReference type="Proteomes" id="UP000441102">
    <property type="component" value="Unassembled WGS sequence"/>
</dbReference>
<dbReference type="EMBL" id="WBWX01000003">
    <property type="protein sequence ID" value="KAB2799008.1"/>
    <property type="molecule type" value="Genomic_DNA"/>
</dbReference>